<feature type="domain" description="ABC transmembrane type-1" evidence="9">
    <location>
        <begin position="1"/>
        <end position="111"/>
    </location>
</feature>
<name>A0A1M6PYS2_9FIRM</name>
<dbReference type="InterPro" id="IPR011527">
    <property type="entry name" value="ABC1_TM_dom"/>
</dbReference>
<keyword evidence="2 7" id="KW-0812">Transmembrane</keyword>
<comment type="subcellular location">
    <subcellularLocation>
        <location evidence="1">Cell membrane</location>
        <topology evidence="1">Multi-pass membrane protein</topology>
    </subcellularLocation>
</comment>
<dbReference type="PROSITE" id="PS50929">
    <property type="entry name" value="ABC_TM1F"/>
    <property type="match status" value="1"/>
</dbReference>
<dbReference type="PANTHER" id="PTHR24221:SF653">
    <property type="entry name" value="TRANSPORT ATP-BINDING PROTEIN CYDC"/>
    <property type="match status" value="1"/>
</dbReference>
<evidence type="ECO:0000256" key="1">
    <source>
        <dbReference type="ARBA" id="ARBA00004651"/>
    </source>
</evidence>
<evidence type="ECO:0000256" key="4">
    <source>
        <dbReference type="ARBA" id="ARBA00022840"/>
    </source>
</evidence>
<dbReference type="Gene3D" id="1.20.1560.10">
    <property type="entry name" value="ABC transporter type 1, transmembrane domain"/>
    <property type="match status" value="1"/>
</dbReference>
<feature type="transmembrane region" description="Helical" evidence="7">
    <location>
        <begin position="80"/>
        <end position="102"/>
    </location>
</feature>
<dbReference type="InterPro" id="IPR003593">
    <property type="entry name" value="AAA+_ATPase"/>
</dbReference>
<evidence type="ECO:0000313" key="10">
    <source>
        <dbReference type="EMBL" id="SHK13062.1"/>
    </source>
</evidence>
<dbReference type="EMBL" id="FRAI01000017">
    <property type="protein sequence ID" value="SHK13062.1"/>
    <property type="molecule type" value="Genomic_DNA"/>
</dbReference>
<evidence type="ECO:0000256" key="6">
    <source>
        <dbReference type="ARBA" id="ARBA00023136"/>
    </source>
</evidence>
<evidence type="ECO:0000256" key="3">
    <source>
        <dbReference type="ARBA" id="ARBA00022741"/>
    </source>
</evidence>
<dbReference type="PANTHER" id="PTHR24221">
    <property type="entry name" value="ATP-BINDING CASSETTE SUB-FAMILY B"/>
    <property type="match status" value="1"/>
</dbReference>
<feature type="domain" description="ABC transporter" evidence="8">
    <location>
        <begin position="139"/>
        <end position="338"/>
    </location>
</feature>
<reference evidence="11" key="1">
    <citation type="submission" date="2016-11" db="EMBL/GenBank/DDBJ databases">
        <authorList>
            <person name="Varghese N."/>
            <person name="Submissions S."/>
        </authorList>
    </citation>
    <scope>NUCLEOTIDE SEQUENCE [LARGE SCALE GENOMIC DNA]</scope>
    <source>
        <strain evidence="11">DSM 14826</strain>
    </source>
</reference>
<organism evidence="10 11">
    <name type="scientific">Anaerobranca californiensis DSM 14826</name>
    <dbReference type="NCBI Taxonomy" id="1120989"/>
    <lineage>
        <taxon>Bacteria</taxon>
        <taxon>Bacillati</taxon>
        <taxon>Bacillota</taxon>
        <taxon>Clostridia</taxon>
        <taxon>Eubacteriales</taxon>
        <taxon>Proteinivoracaceae</taxon>
        <taxon>Anaerobranca</taxon>
    </lineage>
</organism>
<evidence type="ECO:0000256" key="2">
    <source>
        <dbReference type="ARBA" id="ARBA00022692"/>
    </source>
</evidence>
<dbReference type="GO" id="GO:0005886">
    <property type="term" value="C:plasma membrane"/>
    <property type="evidence" value="ECO:0007669"/>
    <property type="project" value="UniProtKB-SubCell"/>
</dbReference>
<keyword evidence="3" id="KW-0547">Nucleotide-binding</keyword>
<keyword evidence="11" id="KW-1185">Reference proteome</keyword>
<gene>
    <name evidence="10" type="ORF">SAMN02745227_01602</name>
</gene>
<dbReference type="InterPro" id="IPR036640">
    <property type="entry name" value="ABC1_TM_sf"/>
</dbReference>
<keyword evidence="5 7" id="KW-1133">Transmembrane helix</keyword>
<dbReference type="GO" id="GO:0140359">
    <property type="term" value="F:ABC-type transporter activity"/>
    <property type="evidence" value="ECO:0007669"/>
    <property type="project" value="InterPro"/>
</dbReference>
<dbReference type="STRING" id="1120989.SAMN02745227_01602"/>
<evidence type="ECO:0000256" key="5">
    <source>
        <dbReference type="ARBA" id="ARBA00022989"/>
    </source>
</evidence>
<protein>
    <submittedName>
        <fullName evidence="10">ABC transporter</fullName>
    </submittedName>
</protein>
<dbReference type="Proteomes" id="UP000243547">
    <property type="component" value="Unassembled WGS sequence"/>
</dbReference>
<dbReference type="SUPFAM" id="SSF90123">
    <property type="entry name" value="ABC transporter transmembrane region"/>
    <property type="match status" value="1"/>
</dbReference>
<evidence type="ECO:0000313" key="11">
    <source>
        <dbReference type="Proteomes" id="UP000243547"/>
    </source>
</evidence>
<dbReference type="Gene3D" id="3.40.50.300">
    <property type="entry name" value="P-loop containing nucleotide triphosphate hydrolases"/>
    <property type="match status" value="1"/>
</dbReference>
<dbReference type="InterPro" id="IPR003439">
    <property type="entry name" value="ABC_transporter-like_ATP-bd"/>
</dbReference>
<dbReference type="InterPro" id="IPR039421">
    <property type="entry name" value="Type_1_exporter"/>
</dbReference>
<keyword evidence="4" id="KW-0067">ATP-binding</keyword>
<dbReference type="GO" id="GO:0016887">
    <property type="term" value="F:ATP hydrolysis activity"/>
    <property type="evidence" value="ECO:0007669"/>
    <property type="project" value="InterPro"/>
</dbReference>
<keyword evidence="6 7" id="KW-0472">Membrane</keyword>
<evidence type="ECO:0000259" key="9">
    <source>
        <dbReference type="PROSITE" id="PS50929"/>
    </source>
</evidence>
<feature type="transmembrane region" description="Helical" evidence="7">
    <location>
        <begin position="48"/>
        <end position="68"/>
    </location>
</feature>
<evidence type="ECO:0000259" key="8">
    <source>
        <dbReference type="PROSITE" id="PS50893"/>
    </source>
</evidence>
<dbReference type="Pfam" id="PF00005">
    <property type="entry name" value="ABC_tran"/>
    <property type="match status" value="1"/>
</dbReference>
<sequence>MDYFSNIEDTIKNKEEITIYNAISGEVKRNDYYTDKIKKLAAKLYSKYFAIFFIKLDFLRIFYELFVFSFSLYQVYTNNYSIGTAIVLIGYSVMITGPISYLNSILLNIKNSINAIDFLRELDVEEEQGEFLEKGIENISFNKVNYSVDGREILKDLSFTINKGEKIALLGPSGKGKSTIVSLILKDIPLTNGQITINNIDLKGIAKEYLYAQIAVLSQTSRLFPGTVEENLCLGKKGSNKEELEEMLKKFKLPFQLQYRIDENSANISQGEKERILLARALLANKNFVILDEPLEGVDLQNKGEILSYLKNYLEDKTAIIITHREEVGAICNKVIKL</sequence>
<dbReference type="CDD" id="cd03228">
    <property type="entry name" value="ABCC_MRP_Like"/>
    <property type="match status" value="1"/>
</dbReference>
<accession>A0A1M6PYS2</accession>
<evidence type="ECO:0000256" key="7">
    <source>
        <dbReference type="SAM" id="Phobius"/>
    </source>
</evidence>
<dbReference type="SMART" id="SM00382">
    <property type="entry name" value="AAA"/>
    <property type="match status" value="1"/>
</dbReference>
<dbReference type="SUPFAM" id="SSF52540">
    <property type="entry name" value="P-loop containing nucleoside triphosphate hydrolases"/>
    <property type="match status" value="1"/>
</dbReference>
<dbReference type="GO" id="GO:0005524">
    <property type="term" value="F:ATP binding"/>
    <property type="evidence" value="ECO:0007669"/>
    <property type="project" value="UniProtKB-KW"/>
</dbReference>
<dbReference type="PROSITE" id="PS50893">
    <property type="entry name" value="ABC_TRANSPORTER_2"/>
    <property type="match status" value="1"/>
</dbReference>
<dbReference type="GO" id="GO:0034040">
    <property type="term" value="F:ATPase-coupled lipid transmembrane transporter activity"/>
    <property type="evidence" value="ECO:0007669"/>
    <property type="project" value="TreeGrafter"/>
</dbReference>
<dbReference type="InterPro" id="IPR027417">
    <property type="entry name" value="P-loop_NTPase"/>
</dbReference>
<proteinExistence type="predicted"/>
<dbReference type="AlphaFoldDB" id="A0A1M6PYS2"/>